<protein>
    <submittedName>
        <fullName evidence="2">Uncharacterized protein</fullName>
    </submittedName>
</protein>
<accession>A0A222E3F3</accession>
<evidence type="ECO:0000256" key="1">
    <source>
        <dbReference type="SAM" id="Phobius"/>
    </source>
</evidence>
<name>A0A222E3F3_9RHOB</name>
<gene>
    <name evidence="2" type="ORF">ANTHELSMS3_01987</name>
</gene>
<dbReference type="RefSeq" id="WP_094034708.1">
    <property type="nucleotide sequence ID" value="NZ_CP022540.1"/>
</dbReference>
<dbReference type="OrthoDB" id="8117327at2"/>
<sequence length="62" mass="6125">MDPISLVFYAAVCGLLGLAGPSLGTAPIRLGIGAVVGVVAVSVLPFVHQILGVSADYSFAGP</sequence>
<feature type="transmembrane region" description="Helical" evidence="1">
    <location>
        <begin position="6"/>
        <end position="23"/>
    </location>
</feature>
<keyword evidence="1" id="KW-1133">Transmembrane helix</keyword>
<keyword evidence="1" id="KW-0812">Transmembrane</keyword>
<organism evidence="2 3">
    <name type="scientific">Antarctobacter heliothermus</name>
    <dbReference type="NCBI Taxonomy" id="74033"/>
    <lineage>
        <taxon>Bacteria</taxon>
        <taxon>Pseudomonadati</taxon>
        <taxon>Pseudomonadota</taxon>
        <taxon>Alphaproteobacteria</taxon>
        <taxon>Rhodobacterales</taxon>
        <taxon>Roseobacteraceae</taxon>
        <taxon>Antarctobacter</taxon>
    </lineage>
</organism>
<reference evidence="2 3" key="1">
    <citation type="submission" date="2017-07" db="EMBL/GenBank/DDBJ databases">
        <title>Genome Sequence of Antarctobacter heliothermus Strain SMS3 Isolated from a culture of the Diatom Skeletonema marinoi.</title>
        <authorList>
            <person name="Topel M."/>
            <person name="Pinder M.I.M."/>
            <person name="Johansson O.N."/>
            <person name="Kourtchenko O."/>
            <person name="Godhe A."/>
            <person name="Clarke A.K."/>
        </authorList>
    </citation>
    <scope>NUCLEOTIDE SEQUENCE [LARGE SCALE GENOMIC DNA]</scope>
    <source>
        <strain evidence="2 3">SMS3</strain>
    </source>
</reference>
<feature type="transmembrane region" description="Helical" evidence="1">
    <location>
        <begin position="30"/>
        <end position="51"/>
    </location>
</feature>
<dbReference type="KEGG" id="aht:ANTHELSMS3_01987"/>
<proteinExistence type="predicted"/>
<dbReference type="Proteomes" id="UP000203589">
    <property type="component" value="Chromosome"/>
</dbReference>
<dbReference type="EMBL" id="CP022540">
    <property type="protein sequence ID" value="ASP20672.1"/>
    <property type="molecule type" value="Genomic_DNA"/>
</dbReference>
<dbReference type="AlphaFoldDB" id="A0A222E3F3"/>
<keyword evidence="3" id="KW-1185">Reference proteome</keyword>
<keyword evidence="1" id="KW-0472">Membrane</keyword>
<evidence type="ECO:0000313" key="3">
    <source>
        <dbReference type="Proteomes" id="UP000203589"/>
    </source>
</evidence>
<evidence type="ECO:0000313" key="2">
    <source>
        <dbReference type="EMBL" id="ASP20672.1"/>
    </source>
</evidence>